<dbReference type="GO" id="GO:0005886">
    <property type="term" value="C:plasma membrane"/>
    <property type="evidence" value="ECO:0007669"/>
    <property type="project" value="TreeGrafter"/>
</dbReference>
<keyword evidence="2 10" id="KW-0812">Transmembrane</keyword>
<dbReference type="InterPro" id="IPR056762">
    <property type="entry name" value="Death_EDAR"/>
</dbReference>
<evidence type="ECO:0000256" key="6">
    <source>
        <dbReference type="ARBA" id="ARBA00023157"/>
    </source>
</evidence>
<feature type="compositionally biased region" description="Basic and acidic residues" evidence="9">
    <location>
        <begin position="112"/>
        <end position="123"/>
    </location>
</feature>
<feature type="transmembrane region" description="Helical" evidence="10">
    <location>
        <begin position="298"/>
        <end position="325"/>
    </location>
</feature>
<sequence length="639" mass="69556">MAELSGSEPLVNCPAERASTWDMLIRLSFRAEGTSHFVPIKEEPADTPTCTKVEAETQLGFSGVRSRRQPIPRPCLPDSSPEIDPRSSGPKEPPAEPQRRRESRAASPFSELQKEDADMSERRSQKKSIFLSSLLVCCMFASAEYSSCGEYEFFNQTSNSCQACPQCQAGQEPHMSCGYGVKDEDFACVPCPHGKYSKGKYEICRRHKDCDALYKATVKAAGTPDSDAECGPCLTGFFMLETRPRNLYGMVCHSCQNAPRNTKECMSTSVQKEKTTIDPGSTTLFPHLPEDSTGQSHLATALIIAMSTIFIMAIAIVLIIMFYILKAKPSGQACCSGQVVKTVEGQTNKQEDKKDVPDNVVIYSEKDEFDKLKAAPQKTVKSENDASSENEQLLSRSIDSDEEAVSDKQGPAETNTPNPCLVNLGNKPDLCLLSLGLLDRERACNGAPAHANGQANNTQSPNHIGKVNHIASANHISTMNALNNNNKTPGMLQSRRKKILDLYGRACNVTEGLSPTELPFDCLEKASRMLSSSYSSEAAVVKTWRHLAESFGLKRDEIGGMSDGLQLFERVSTAGYSIPDLLTRLVQIERLDAVESLCSDVLGSGEMAAAAGRQGNSTFHSQLVCTTPCPSPSQRCASV</sequence>
<keyword evidence="5 10" id="KW-0472">Membrane</keyword>
<evidence type="ECO:0000256" key="9">
    <source>
        <dbReference type="SAM" id="MobiDB-lite"/>
    </source>
</evidence>
<accession>A0AAN8BT18</accession>
<evidence type="ECO:0000256" key="8">
    <source>
        <dbReference type="ARBA" id="ARBA00023180"/>
    </source>
</evidence>
<evidence type="ECO:0000256" key="7">
    <source>
        <dbReference type="ARBA" id="ARBA00023170"/>
    </source>
</evidence>
<evidence type="ECO:0000256" key="10">
    <source>
        <dbReference type="SAM" id="Phobius"/>
    </source>
</evidence>
<reference evidence="12 13" key="1">
    <citation type="journal article" date="2023" name="Mol. Biol. Evol.">
        <title>Genomics of Secondarily Temperate Adaptation in the Only Non-Antarctic Icefish.</title>
        <authorList>
            <person name="Rivera-Colon A.G."/>
            <person name="Rayamajhi N."/>
            <person name="Minhas B.F."/>
            <person name="Madrigal G."/>
            <person name="Bilyk K.T."/>
            <person name="Yoon V."/>
            <person name="Hune M."/>
            <person name="Gregory S."/>
            <person name="Cheng C.H.C."/>
            <person name="Catchen J.M."/>
        </authorList>
    </citation>
    <scope>NUCLEOTIDE SEQUENCE [LARGE SCALE GENOMIC DNA]</scope>
    <source>
        <strain evidence="12">JC2023a</strain>
    </source>
</reference>
<organism evidence="12 13">
    <name type="scientific">Champsocephalus esox</name>
    <name type="common">pike icefish</name>
    <dbReference type="NCBI Taxonomy" id="159716"/>
    <lineage>
        <taxon>Eukaryota</taxon>
        <taxon>Metazoa</taxon>
        <taxon>Chordata</taxon>
        <taxon>Craniata</taxon>
        <taxon>Vertebrata</taxon>
        <taxon>Euteleostomi</taxon>
        <taxon>Actinopterygii</taxon>
        <taxon>Neopterygii</taxon>
        <taxon>Teleostei</taxon>
        <taxon>Neoteleostei</taxon>
        <taxon>Acanthomorphata</taxon>
        <taxon>Eupercaria</taxon>
        <taxon>Perciformes</taxon>
        <taxon>Notothenioidei</taxon>
        <taxon>Channichthyidae</taxon>
        <taxon>Champsocephalus</taxon>
    </lineage>
</organism>
<proteinExistence type="predicted"/>
<feature type="region of interest" description="Disordered" evidence="9">
    <location>
        <begin position="374"/>
        <end position="420"/>
    </location>
</feature>
<keyword evidence="8" id="KW-0325">Glycoprotein</keyword>
<evidence type="ECO:0000256" key="1">
    <source>
        <dbReference type="ARBA" id="ARBA00004167"/>
    </source>
</evidence>
<dbReference type="GO" id="GO:0043123">
    <property type="term" value="P:positive regulation of canonical NF-kappaB signal transduction"/>
    <property type="evidence" value="ECO:0007669"/>
    <property type="project" value="InterPro"/>
</dbReference>
<keyword evidence="4 10" id="KW-1133">Transmembrane helix</keyword>
<feature type="compositionally biased region" description="Polar residues" evidence="9">
    <location>
        <begin position="385"/>
        <end position="397"/>
    </location>
</feature>
<keyword evidence="6" id="KW-1015">Disulfide bond</keyword>
<dbReference type="GO" id="GO:0046330">
    <property type="term" value="P:positive regulation of JNK cascade"/>
    <property type="evidence" value="ECO:0007669"/>
    <property type="project" value="InterPro"/>
</dbReference>
<feature type="compositionally biased region" description="Basic and acidic residues" evidence="9">
    <location>
        <begin position="93"/>
        <end position="104"/>
    </location>
</feature>
<dbReference type="SUPFAM" id="SSF47986">
    <property type="entry name" value="DEATH domain"/>
    <property type="match status" value="1"/>
</dbReference>
<evidence type="ECO:0000256" key="2">
    <source>
        <dbReference type="ARBA" id="ARBA00022692"/>
    </source>
</evidence>
<protein>
    <recommendedName>
        <fullName evidence="11">Tumor necrosis factor receptor superfamily member EDAR death domain-containing protein</fullName>
    </recommendedName>
</protein>
<dbReference type="EMBL" id="JAULUE010002056">
    <property type="protein sequence ID" value="KAK5890592.1"/>
    <property type="molecule type" value="Genomic_DNA"/>
</dbReference>
<feature type="region of interest" description="Disordered" evidence="9">
    <location>
        <begin position="58"/>
        <end position="123"/>
    </location>
</feature>
<evidence type="ECO:0000256" key="4">
    <source>
        <dbReference type="ARBA" id="ARBA00022989"/>
    </source>
</evidence>
<dbReference type="AlphaFoldDB" id="A0AAN8BT18"/>
<gene>
    <name evidence="12" type="ORF">CesoFtcFv8_014099</name>
</gene>
<evidence type="ECO:0000259" key="11">
    <source>
        <dbReference type="Pfam" id="PF24979"/>
    </source>
</evidence>
<comment type="caution">
    <text evidence="12">The sequence shown here is derived from an EMBL/GenBank/DDBJ whole genome shotgun (WGS) entry which is preliminary data.</text>
</comment>
<evidence type="ECO:0000313" key="13">
    <source>
        <dbReference type="Proteomes" id="UP001335648"/>
    </source>
</evidence>
<dbReference type="Pfam" id="PF24979">
    <property type="entry name" value="Death_EDAR"/>
    <property type="match status" value="1"/>
</dbReference>
<evidence type="ECO:0000256" key="5">
    <source>
        <dbReference type="ARBA" id="ARBA00023136"/>
    </source>
</evidence>
<dbReference type="Proteomes" id="UP001335648">
    <property type="component" value="Unassembled WGS sequence"/>
</dbReference>
<dbReference type="PANTHER" id="PTHR12120:SF9">
    <property type="entry name" value="TUMOR NECROSIS FACTOR RECEPTOR SUPERFAMILY MEMBER EDAR"/>
    <property type="match status" value="1"/>
</dbReference>
<feature type="domain" description="Tumor necrosis factor receptor superfamily member EDAR death" evidence="11">
    <location>
        <begin position="528"/>
        <end position="601"/>
    </location>
</feature>
<keyword evidence="3" id="KW-0677">Repeat</keyword>
<dbReference type="Gene3D" id="1.10.533.10">
    <property type="entry name" value="Death Domain, Fas"/>
    <property type="match status" value="1"/>
</dbReference>
<evidence type="ECO:0000313" key="12">
    <source>
        <dbReference type="EMBL" id="KAK5890592.1"/>
    </source>
</evidence>
<dbReference type="Gene3D" id="2.10.50.10">
    <property type="entry name" value="Tumor Necrosis Factor Receptor, subunit A, domain 2"/>
    <property type="match status" value="1"/>
</dbReference>
<comment type="subcellular location">
    <subcellularLocation>
        <location evidence="1">Membrane</location>
        <topology evidence="1">Single-pass membrane protein</topology>
    </subcellularLocation>
</comment>
<dbReference type="InterPro" id="IPR011029">
    <property type="entry name" value="DEATH-like_dom_sf"/>
</dbReference>
<keyword evidence="7" id="KW-0675">Receptor</keyword>
<name>A0AAN8BT18_9TELE</name>
<dbReference type="GO" id="GO:0038023">
    <property type="term" value="F:signaling receptor activity"/>
    <property type="evidence" value="ECO:0007669"/>
    <property type="project" value="InterPro"/>
</dbReference>
<keyword evidence="13" id="KW-1185">Reference proteome</keyword>
<evidence type="ECO:0000256" key="3">
    <source>
        <dbReference type="ARBA" id="ARBA00022737"/>
    </source>
</evidence>
<dbReference type="PANTHER" id="PTHR12120">
    <property type="entry name" value="TNFR-CYS DOMAIN-CONTAINING PROTEIN"/>
    <property type="match status" value="1"/>
</dbReference>
<dbReference type="InterPro" id="IPR047526">
    <property type="entry name" value="TNR19/27/EDAR"/>
</dbReference>